<organism evidence="1 2">
    <name type="scientific">Rhodopirellula sallentina SM41</name>
    <dbReference type="NCBI Taxonomy" id="1263870"/>
    <lineage>
        <taxon>Bacteria</taxon>
        <taxon>Pseudomonadati</taxon>
        <taxon>Planctomycetota</taxon>
        <taxon>Planctomycetia</taxon>
        <taxon>Pirellulales</taxon>
        <taxon>Pirellulaceae</taxon>
        <taxon>Rhodopirellula</taxon>
    </lineage>
</organism>
<sequence length="298" mass="32456">MQTEYDGLGSTTKLTAYNGSSASAQETVYLYEDSVDASRLTSEIYPDSTDTTSSGSDQIKFAYHVDGTRQTRTDQRGTVITYSYDDLRRTQANQVTSLGGDTDGAVRSITTGYDPLGRVAKITSHGNQTDDPDNTSDVANQIVLTYDDLGNVSESEQSHSGVVGGSTPSVQYTYDMSATSGLLNNRARLEQLTYPDGRALFNDYGSSDGIDDLLSRSCRLRETNGSGTILVEYSRTGGGQTVVTDYQQPDLKLDLFQGTSGTYAGLDRFGRTIDHLWDWLVVAIQKLIGDLESRSDRV</sequence>
<evidence type="ECO:0000313" key="1">
    <source>
        <dbReference type="EMBL" id="EMI52301.1"/>
    </source>
</evidence>
<dbReference type="EMBL" id="ANOH01000439">
    <property type="protein sequence ID" value="EMI52301.1"/>
    <property type="molecule type" value="Genomic_DNA"/>
</dbReference>
<dbReference type="Proteomes" id="UP000011885">
    <property type="component" value="Unassembled WGS sequence"/>
</dbReference>
<proteinExistence type="predicted"/>
<keyword evidence="2" id="KW-1185">Reference proteome</keyword>
<gene>
    <name evidence="1" type="ORF">RSSM_06260</name>
</gene>
<dbReference type="OrthoDB" id="212671at2"/>
<protein>
    <submittedName>
        <fullName evidence="1">YD repeat-containing protein</fullName>
    </submittedName>
</protein>
<evidence type="ECO:0000313" key="2">
    <source>
        <dbReference type="Proteomes" id="UP000011885"/>
    </source>
</evidence>
<reference evidence="1 2" key="1">
    <citation type="journal article" date="2013" name="Mar. Genomics">
        <title>Expression of sulfatases in Rhodopirellula baltica and the diversity of sulfatases in the genus Rhodopirellula.</title>
        <authorList>
            <person name="Wegner C.E."/>
            <person name="Richter-Heitmann T."/>
            <person name="Klindworth A."/>
            <person name="Klockow C."/>
            <person name="Richter M."/>
            <person name="Achstetter T."/>
            <person name="Glockner F.O."/>
            <person name="Harder J."/>
        </authorList>
    </citation>
    <scope>NUCLEOTIDE SEQUENCE [LARGE SCALE GENOMIC DNA]</scope>
    <source>
        <strain evidence="1 2">SM41</strain>
    </source>
</reference>
<dbReference type="PATRIC" id="fig|1263870.3.peg.6633"/>
<dbReference type="Gene3D" id="2.180.10.10">
    <property type="entry name" value="RHS repeat-associated core"/>
    <property type="match status" value="1"/>
</dbReference>
<dbReference type="RefSeq" id="WP_008688003.1">
    <property type="nucleotide sequence ID" value="NZ_ANOH01000439.1"/>
</dbReference>
<comment type="caution">
    <text evidence="1">The sequence shown here is derived from an EMBL/GenBank/DDBJ whole genome shotgun (WGS) entry which is preliminary data.</text>
</comment>
<accession>M5U370</accession>
<name>M5U370_9BACT</name>
<dbReference type="AlphaFoldDB" id="M5U370"/>